<dbReference type="NCBIfam" id="TIGR01391">
    <property type="entry name" value="dnaG"/>
    <property type="match status" value="1"/>
</dbReference>
<sequence length="698" mass="79501">MIDQATIDRIMDAAQIVDVVSEFVTLRKRGVNYIGLCPFHNEKTPSFSVSPSKGVCKCFSCGKGGNVVHFIMEHEQLSYYEALKWLAKKYNIEIKERELTDEEKQAHSLRESLFVVNQFASEYFQNILYNNIDGQRIGMTYLRGRGFRDDIIKKFQLGYSTDNHDALARAALQKGYKEEFLVKTGLCYRKEDGTLRDRFWGRVIFPVHTISGKVVAFGGRVLSAATKNVQMKYVNSPESEIYHKSRELYGIYFAKQAIVRQDRCFLVEGYTDVISMHQSGIENVVASSGTALTSEQIRLIHRFTNNITVLYDGDGAGIKASIRGIDMLLEEGMNVKVCLLPDGDDPDSFARKHNATDYQAYINDHEVDFIRFKTDLLMEEAGKDPIKRASLISSIVKSISVIPDAIVRSVYIRECSQLLQMEEKVLIEATAKLIEQAREAKFKEQQRKKEREQRLTATPQASVPESSPEAQTNETPAADSTSETGNAPFPSEPAPFPTEPYTSYIPSEGNEQKVFYAKEEDLVRMLIRYGEKVMCYVENETGEQIPFTVTECIASGLKEDELQFYDPLHRLVLQECEAHLNDPNFNPERYFIAHPDPAVSKLAVDLVSDRYQLSKYHSKGQKIVSDEERLYELVPRLLLDFKLSIVEEEMKHTIQALANPEIANDPQRCLEIMKRYKELQETQSVMAQHAGDRVVLKL</sequence>
<dbReference type="InterPro" id="IPR034151">
    <property type="entry name" value="TOPRIM_DnaG_bac"/>
</dbReference>
<dbReference type="STRING" id="667015.Bacsa_2821"/>
<evidence type="ECO:0000256" key="1">
    <source>
        <dbReference type="ARBA" id="ARBA00022478"/>
    </source>
</evidence>
<protein>
    <recommendedName>
        <fullName evidence="12">DNA primase</fullName>
        <ecNumber evidence="12">2.7.7.101</ecNumber>
    </recommendedName>
</protein>
<dbReference type="GO" id="GO:1990077">
    <property type="term" value="C:primosome complex"/>
    <property type="evidence" value="ECO:0007669"/>
    <property type="project" value="UniProtKB-KW"/>
</dbReference>
<dbReference type="PROSITE" id="PS50880">
    <property type="entry name" value="TOPRIM"/>
    <property type="match status" value="1"/>
</dbReference>
<comment type="subunit">
    <text evidence="12">Monomer. Interacts with DnaB.</text>
</comment>
<dbReference type="InterPro" id="IPR050219">
    <property type="entry name" value="DnaG_primase"/>
</dbReference>
<keyword evidence="2 12" id="KW-0639">Primosome</keyword>
<dbReference type="CDD" id="cd03364">
    <property type="entry name" value="TOPRIM_DnaG_primases"/>
    <property type="match status" value="1"/>
</dbReference>
<dbReference type="KEGG" id="bsa:Bacsa_2821"/>
<evidence type="ECO:0000256" key="12">
    <source>
        <dbReference type="HAMAP-Rule" id="MF_00974"/>
    </source>
</evidence>
<feature type="compositionally biased region" description="Polar residues" evidence="13">
    <location>
        <begin position="455"/>
        <end position="485"/>
    </location>
</feature>
<dbReference type="PANTHER" id="PTHR30313:SF2">
    <property type="entry name" value="DNA PRIMASE"/>
    <property type="match status" value="1"/>
</dbReference>
<gene>
    <name evidence="12" type="primary">dnaG</name>
    <name evidence="15" type="ordered locus">Bacsa_2821</name>
</gene>
<evidence type="ECO:0000256" key="9">
    <source>
        <dbReference type="ARBA" id="ARBA00022842"/>
    </source>
</evidence>
<dbReference type="RefSeq" id="WP_013618727.1">
    <property type="nucleotide sequence ID" value="NC_015164.1"/>
</dbReference>
<evidence type="ECO:0000259" key="14">
    <source>
        <dbReference type="PROSITE" id="PS50880"/>
    </source>
</evidence>
<dbReference type="SMART" id="SM00493">
    <property type="entry name" value="TOPRIM"/>
    <property type="match status" value="1"/>
</dbReference>
<dbReference type="Gene3D" id="3.90.580.10">
    <property type="entry name" value="Zinc finger, CHC2-type domain"/>
    <property type="match status" value="1"/>
</dbReference>
<keyword evidence="16" id="KW-1185">Reference proteome</keyword>
<dbReference type="FunFam" id="3.90.580.10:FF:000001">
    <property type="entry name" value="DNA primase"/>
    <property type="match status" value="1"/>
</dbReference>
<evidence type="ECO:0000313" key="15">
    <source>
        <dbReference type="EMBL" id="ADY37354.1"/>
    </source>
</evidence>
<keyword evidence="3 12" id="KW-0808">Transferase</keyword>
<keyword evidence="1 12" id="KW-0240">DNA-directed RNA polymerase</keyword>
<keyword evidence="7 12" id="KW-0863">Zinc-finger</keyword>
<dbReference type="InterPro" id="IPR006295">
    <property type="entry name" value="DNA_primase_DnaG"/>
</dbReference>
<feature type="region of interest" description="Disordered" evidence="13">
    <location>
        <begin position="443"/>
        <end position="504"/>
    </location>
</feature>
<dbReference type="Proteomes" id="UP000007486">
    <property type="component" value="Chromosome"/>
</dbReference>
<keyword evidence="5 12" id="KW-0235">DNA replication</keyword>
<keyword evidence="6 12" id="KW-0479">Metal-binding</keyword>
<dbReference type="Pfam" id="PF08275">
    <property type="entry name" value="DNAG_N"/>
    <property type="match status" value="1"/>
</dbReference>
<dbReference type="Gene3D" id="3.40.1360.10">
    <property type="match status" value="1"/>
</dbReference>
<comment type="catalytic activity">
    <reaction evidence="12">
        <text>ssDNA + n NTP = ssDNA/pppN(pN)n-1 hybrid + (n-1) diphosphate.</text>
        <dbReference type="EC" id="2.7.7.101"/>
    </reaction>
</comment>
<keyword evidence="8 12" id="KW-0862">Zinc</keyword>
<comment type="similarity">
    <text evidence="12">Belongs to the DnaG primase family.</text>
</comment>
<dbReference type="GO" id="GO:0005737">
    <property type="term" value="C:cytoplasm"/>
    <property type="evidence" value="ECO:0007669"/>
    <property type="project" value="TreeGrafter"/>
</dbReference>
<dbReference type="FunFam" id="3.40.1360.10:FF:000002">
    <property type="entry name" value="DNA primase"/>
    <property type="match status" value="1"/>
</dbReference>
<dbReference type="Pfam" id="PF10410">
    <property type="entry name" value="DnaB_bind"/>
    <property type="match status" value="1"/>
</dbReference>
<keyword evidence="9" id="KW-0460">Magnesium</keyword>
<dbReference type="InterPro" id="IPR019475">
    <property type="entry name" value="DNA_primase_DnaB-bd"/>
</dbReference>
<evidence type="ECO:0000313" key="16">
    <source>
        <dbReference type="Proteomes" id="UP000007486"/>
    </source>
</evidence>
<comment type="domain">
    <text evidence="12">Contains an N-terminal zinc-binding domain, a central core domain that contains the primase activity, and a C-terminal DnaB-binding domain.</text>
</comment>
<comment type="cofactor">
    <cofactor evidence="12">
        <name>Zn(2+)</name>
        <dbReference type="ChEBI" id="CHEBI:29105"/>
    </cofactor>
    <text evidence="12">Binds 1 zinc ion per monomer.</text>
</comment>
<dbReference type="EMBL" id="CP002530">
    <property type="protein sequence ID" value="ADY37354.1"/>
    <property type="molecule type" value="Genomic_DNA"/>
</dbReference>
<feature type="compositionally biased region" description="Basic and acidic residues" evidence="13">
    <location>
        <begin position="443"/>
        <end position="454"/>
    </location>
</feature>
<dbReference type="InterPro" id="IPR006171">
    <property type="entry name" value="TOPRIM_dom"/>
</dbReference>
<dbReference type="Pfam" id="PF01807">
    <property type="entry name" value="Zn_ribbon_DnaG"/>
    <property type="match status" value="1"/>
</dbReference>
<dbReference type="HAMAP" id="MF_00974">
    <property type="entry name" value="DNA_primase_DnaG"/>
    <property type="match status" value="1"/>
</dbReference>
<dbReference type="OrthoDB" id="9803773at2"/>
<name>F0R0Y1_PHOSB</name>
<keyword evidence="4 12" id="KW-0548">Nucleotidyltransferase</keyword>
<comment type="function">
    <text evidence="12">RNA polymerase that catalyzes the synthesis of short RNA molecules used as primers for DNA polymerase during DNA replication.</text>
</comment>
<dbReference type="HOGENOM" id="CLU_013501_3_0_10"/>
<dbReference type="InterPro" id="IPR002694">
    <property type="entry name" value="Znf_CHC2"/>
</dbReference>
<keyword evidence="10 12" id="KW-0238">DNA-binding</keyword>
<evidence type="ECO:0000256" key="8">
    <source>
        <dbReference type="ARBA" id="ARBA00022833"/>
    </source>
</evidence>
<evidence type="ECO:0000256" key="11">
    <source>
        <dbReference type="ARBA" id="ARBA00023163"/>
    </source>
</evidence>
<dbReference type="InterPro" id="IPR037068">
    <property type="entry name" value="DNA_primase_core_N_sf"/>
</dbReference>
<dbReference type="SUPFAM" id="SSF56731">
    <property type="entry name" value="DNA primase core"/>
    <property type="match status" value="1"/>
</dbReference>
<dbReference type="GO" id="GO:0006269">
    <property type="term" value="P:DNA replication, synthesis of primer"/>
    <property type="evidence" value="ECO:0007669"/>
    <property type="project" value="UniProtKB-UniRule"/>
</dbReference>
<evidence type="ECO:0000256" key="2">
    <source>
        <dbReference type="ARBA" id="ARBA00022515"/>
    </source>
</evidence>
<dbReference type="eggNOG" id="COG0358">
    <property type="taxonomic scope" value="Bacteria"/>
</dbReference>
<evidence type="ECO:0000256" key="10">
    <source>
        <dbReference type="ARBA" id="ARBA00023125"/>
    </source>
</evidence>
<evidence type="ECO:0000256" key="5">
    <source>
        <dbReference type="ARBA" id="ARBA00022705"/>
    </source>
</evidence>
<feature type="zinc finger region" description="CHC2-type" evidence="12">
    <location>
        <begin position="37"/>
        <end position="61"/>
    </location>
</feature>
<dbReference type="SMART" id="SM00400">
    <property type="entry name" value="ZnF_CHCC"/>
    <property type="match status" value="1"/>
</dbReference>
<evidence type="ECO:0000256" key="3">
    <source>
        <dbReference type="ARBA" id="ARBA00022679"/>
    </source>
</evidence>
<dbReference type="GO" id="GO:0003677">
    <property type="term" value="F:DNA binding"/>
    <property type="evidence" value="ECO:0007669"/>
    <property type="project" value="UniProtKB-KW"/>
</dbReference>
<dbReference type="EC" id="2.7.7.101" evidence="12"/>
<dbReference type="GO" id="GO:0000428">
    <property type="term" value="C:DNA-directed RNA polymerase complex"/>
    <property type="evidence" value="ECO:0007669"/>
    <property type="project" value="UniProtKB-KW"/>
</dbReference>
<dbReference type="PANTHER" id="PTHR30313">
    <property type="entry name" value="DNA PRIMASE"/>
    <property type="match status" value="1"/>
</dbReference>
<dbReference type="SUPFAM" id="SSF57783">
    <property type="entry name" value="Zinc beta-ribbon"/>
    <property type="match status" value="1"/>
</dbReference>
<evidence type="ECO:0000256" key="7">
    <source>
        <dbReference type="ARBA" id="ARBA00022771"/>
    </source>
</evidence>
<evidence type="ECO:0000256" key="4">
    <source>
        <dbReference type="ARBA" id="ARBA00022695"/>
    </source>
</evidence>
<proteinExistence type="inferred from homology"/>
<dbReference type="GO" id="GO:0003899">
    <property type="term" value="F:DNA-directed RNA polymerase activity"/>
    <property type="evidence" value="ECO:0007669"/>
    <property type="project" value="UniProtKB-UniRule"/>
</dbReference>
<evidence type="ECO:0000256" key="6">
    <source>
        <dbReference type="ARBA" id="ARBA00022723"/>
    </source>
</evidence>
<evidence type="ECO:0000256" key="13">
    <source>
        <dbReference type="SAM" id="MobiDB-lite"/>
    </source>
</evidence>
<dbReference type="Pfam" id="PF13155">
    <property type="entry name" value="Toprim_2"/>
    <property type="match status" value="1"/>
</dbReference>
<feature type="domain" description="Toprim" evidence="14">
    <location>
        <begin position="262"/>
        <end position="343"/>
    </location>
</feature>
<dbReference type="AlphaFoldDB" id="F0R0Y1"/>
<organism evidence="15 16">
    <name type="scientific">Phocaeicola salanitronis (strain DSM 18170 / JCM 13657 / CCUG 60908 / BL78)</name>
    <name type="common">Bacteroides salanitronis</name>
    <dbReference type="NCBI Taxonomy" id="667015"/>
    <lineage>
        <taxon>Bacteria</taxon>
        <taxon>Pseudomonadati</taxon>
        <taxon>Bacteroidota</taxon>
        <taxon>Bacteroidia</taxon>
        <taxon>Bacteroidales</taxon>
        <taxon>Bacteroidaceae</taxon>
        <taxon>Phocaeicola</taxon>
    </lineage>
</organism>
<accession>F0R0Y1</accession>
<reference evidence="15 16" key="1">
    <citation type="journal article" date="2011" name="Stand. Genomic Sci.">
        <title>Complete genome sequence of Bacteroides salanitronis type strain (BL78).</title>
        <authorList>
            <person name="Gronow S."/>
            <person name="Held B."/>
            <person name="Lucas S."/>
            <person name="Lapidus A."/>
            <person name="Del Rio T.G."/>
            <person name="Nolan M."/>
            <person name="Tice H."/>
            <person name="Deshpande S."/>
            <person name="Cheng J.F."/>
            <person name="Pitluck S."/>
            <person name="Liolios K."/>
            <person name="Pagani I."/>
            <person name="Ivanova N."/>
            <person name="Mavromatis K."/>
            <person name="Pati A."/>
            <person name="Tapia R."/>
            <person name="Han C."/>
            <person name="Goodwin L."/>
            <person name="Chen A."/>
            <person name="Palaniappan K."/>
            <person name="Land M."/>
            <person name="Hauser L."/>
            <person name="Chang Y.J."/>
            <person name="Jeffries C.D."/>
            <person name="Brambilla E.M."/>
            <person name="Rohde M."/>
            <person name="Goker M."/>
            <person name="Detter J.C."/>
            <person name="Woyke T."/>
            <person name="Bristow J."/>
            <person name="Markowitz V."/>
            <person name="Hugenholtz P."/>
            <person name="Kyrpides N.C."/>
            <person name="Klenk H.P."/>
            <person name="Eisen J.A."/>
        </authorList>
    </citation>
    <scope>NUCLEOTIDE SEQUENCE [LARGE SCALE GENOMIC DNA]</scope>
    <source>
        <strain evidence="15 16">DSM 18170</strain>
    </source>
</reference>
<keyword evidence="11 12" id="KW-0804">Transcription</keyword>
<dbReference type="InterPro" id="IPR036977">
    <property type="entry name" value="DNA_primase_Znf_CHC2"/>
</dbReference>
<dbReference type="Gene3D" id="3.90.980.10">
    <property type="entry name" value="DNA primase, catalytic core, N-terminal domain"/>
    <property type="match status" value="1"/>
</dbReference>
<dbReference type="InterPro" id="IPR030846">
    <property type="entry name" value="DnaG_bac"/>
</dbReference>
<dbReference type="GO" id="GO:0008270">
    <property type="term" value="F:zinc ion binding"/>
    <property type="evidence" value="ECO:0007669"/>
    <property type="project" value="UniProtKB-UniRule"/>
</dbReference>
<dbReference type="InterPro" id="IPR013264">
    <property type="entry name" value="DNAG_N"/>
</dbReference>